<accession>A0ABW1CWC0</accession>
<feature type="transmembrane region" description="Helical" evidence="6">
    <location>
        <begin position="183"/>
        <end position="202"/>
    </location>
</feature>
<evidence type="ECO:0000313" key="8">
    <source>
        <dbReference type="EMBL" id="MFC5829567.1"/>
    </source>
</evidence>
<feature type="transmembrane region" description="Helical" evidence="6">
    <location>
        <begin position="55"/>
        <end position="72"/>
    </location>
</feature>
<evidence type="ECO:0000259" key="7">
    <source>
        <dbReference type="PROSITE" id="PS50850"/>
    </source>
</evidence>
<comment type="subcellular location">
    <subcellularLocation>
        <location evidence="1">Cell membrane</location>
        <topology evidence="1">Multi-pass membrane protein</topology>
    </subcellularLocation>
</comment>
<dbReference type="CDD" id="cd17319">
    <property type="entry name" value="MFS_ExuT_GudP_like"/>
    <property type="match status" value="1"/>
</dbReference>
<dbReference type="InterPro" id="IPR020846">
    <property type="entry name" value="MFS_dom"/>
</dbReference>
<feature type="transmembrane region" description="Helical" evidence="6">
    <location>
        <begin position="314"/>
        <end position="333"/>
    </location>
</feature>
<sequence>MTQPFLERASDALLERKLYWRVMPALILLFTLAYLDRTVVGFVKDELQSDLAMSATAYGLGAGIFFIGYALFEVPSNVLLARVGARVWLTRIAISWSVVTLAIAFSPNATVFNILRFLLGVAEAGLFPGAIYYMAIWFPRRSRARAVGYFTWSGSIAAIIGGPIAGAILSMGHVGPFRPWQTLFMILGVASLIVGVLVFWMLRDSPDKVRWLSDEERERLREVRVLEESTSEVLPSQSMWRTLVNPTVLVFVLIYFAMQLSIYGVTFWLPTIIGKIPDISELGIGFASAVPWIVAAIGIFFVTRYSDASGKRRILIFGSILTGAVFEALSVVFGNPVLGIAALSISLAGFLSASPVFWTLPSSLLQGTSAAAAIALIGGLGNVGGFVGPYIMGAVEDATGSVTAGLPLLAITGAVGACLVWFTRRRTTIGRSEAELAMHRGEDRVRT</sequence>
<dbReference type="SUPFAM" id="SSF103473">
    <property type="entry name" value="MFS general substrate transporter"/>
    <property type="match status" value="1"/>
</dbReference>
<keyword evidence="5 6" id="KW-0472">Membrane</keyword>
<keyword evidence="9" id="KW-1185">Reference proteome</keyword>
<dbReference type="PANTHER" id="PTHR43791">
    <property type="entry name" value="PERMEASE-RELATED"/>
    <property type="match status" value="1"/>
</dbReference>
<feature type="transmembrane region" description="Helical" evidence="6">
    <location>
        <begin position="404"/>
        <end position="422"/>
    </location>
</feature>
<feature type="transmembrane region" description="Helical" evidence="6">
    <location>
        <begin position="248"/>
        <end position="270"/>
    </location>
</feature>
<dbReference type="InterPro" id="IPR036259">
    <property type="entry name" value="MFS_trans_sf"/>
</dbReference>
<feature type="transmembrane region" description="Helical" evidence="6">
    <location>
        <begin position="370"/>
        <end position="392"/>
    </location>
</feature>
<dbReference type="Gene3D" id="1.20.1250.20">
    <property type="entry name" value="MFS general substrate transporter like domains"/>
    <property type="match status" value="2"/>
</dbReference>
<evidence type="ECO:0000256" key="6">
    <source>
        <dbReference type="SAM" id="Phobius"/>
    </source>
</evidence>
<evidence type="ECO:0000256" key="2">
    <source>
        <dbReference type="ARBA" id="ARBA00022448"/>
    </source>
</evidence>
<dbReference type="PANTHER" id="PTHR43791:SF36">
    <property type="entry name" value="TRANSPORTER, PUTATIVE (AFU_ORTHOLOGUE AFUA_6G08340)-RELATED"/>
    <property type="match status" value="1"/>
</dbReference>
<feature type="domain" description="Major facilitator superfamily (MFS) profile" evidence="7">
    <location>
        <begin position="22"/>
        <end position="428"/>
    </location>
</feature>
<evidence type="ECO:0000256" key="1">
    <source>
        <dbReference type="ARBA" id="ARBA00004651"/>
    </source>
</evidence>
<protein>
    <submittedName>
        <fullName evidence="8">MFS transporter</fullName>
    </submittedName>
</protein>
<keyword evidence="4 6" id="KW-1133">Transmembrane helix</keyword>
<reference evidence="9" key="1">
    <citation type="journal article" date="2019" name="Int. J. Syst. Evol. Microbiol.">
        <title>The Global Catalogue of Microorganisms (GCM) 10K type strain sequencing project: providing services to taxonomists for standard genome sequencing and annotation.</title>
        <authorList>
            <consortium name="The Broad Institute Genomics Platform"/>
            <consortium name="The Broad Institute Genome Sequencing Center for Infectious Disease"/>
            <person name="Wu L."/>
            <person name="Ma J."/>
        </authorList>
    </citation>
    <scope>NUCLEOTIDE SEQUENCE [LARGE SCALE GENOMIC DNA]</scope>
    <source>
        <strain evidence="9">CCUG 53903</strain>
    </source>
</reference>
<dbReference type="InterPro" id="IPR011701">
    <property type="entry name" value="MFS"/>
</dbReference>
<evidence type="ECO:0000256" key="5">
    <source>
        <dbReference type="ARBA" id="ARBA00023136"/>
    </source>
</evidence>
<keyword evidence="3 6" id="KW-0812">Transmembrane</keyword>
<comment type="caution">
    <text evidence="8">The sequence shown here is derived from an EMBL/GenBank/DDBJ whole genome shotgun (WGS) entry which is preliminary data.</text>
</comment>
<feature type="transmembrane region" description="Helical" evidence="6">
    <location>
        <begin position="84"/>
        <end position="105"/>
    </location>
</feature>
<dbReference type="Proteomes" id="UP001596058">
    <property type="component" value="Unassembled WGS sequence"/>
</dbReference>
<keyword evidence="2" id="KW-0813">Transport</keyword>
<dbReference type="Pfam" id="PF07690">
    <property type="entry name" value="MFS_1"/>
    <property type="match status" value="1"/>
</dbReference>
<evidence type="ECO:0000313" key="9">
    <source>
        <dbReference type="Proteomes" id="UP001596058"/>
    </source>
</evidence>
<evidence type="ECO:0000256" key="4">
    <source>
        <dbReference type="ARBA" id="ARBA00022989"/>
    </source>
</evidence>
<feature type="transmembrane region" description="Helical" evidence="6">
    <location>
        <begin position="117"/>
        <end position="138"/>
    </location>
</feature>
<feature type="transmembrane region" description="Helical" evidence="6">
    <location>
        <begin position="339"/>
        <end position="358"/>
    </location>
</feature>
<organism evidence="8 9">
    <name type="scientific">Nonomuraea insulae</name>
    <dbReference type="NCBI Taxonomy" id="1616787"/>
    <lineage>
        <taxon>Bacteria</taxon>
        <taxon>Bacillati</taxon>
        <taxon>Actinomycetota</taxon>
        <taxon>Actinomycetes</taxon>
        <taxon>Streptosporangiales</taxon>
        <taxon>Streptosporangiaceae</taxon>
        <taxon>Nonomuraea</taxon>
    </lineage>
</organism>
<dbReference type="PROSITE" id="PS50850">
    <property type="entry name" value="MFS"/>
    <property type="match status" value="1"/>
</dbReference>
<dbReference type="RefSeq" id="WP_379519059.1">
    <property type="nucleotide sequence ID" value="NZ_JBHSPA010000047.1"/>
</dbReference>
<feature type="transmembrane region" description="Helical" evidence="6">
    <location>
        <begin position="18"/>
        <end position="35"/>
    </location>
</feature>
<name>A0ABW1CWC0_9ACTN</name>
<evidence type="ECO:0000256" key="3">
    <source>
        <dbReference type="ARBA" id="ARBA00022692"/>
    </source>
</evidence>
<proteinExistence type="predicted"/>
<feature type="transmembrane region" description="Helical" evidence="6">
    <location>
        <begin position="282"/>
        <end position="302"/>
    </location>
</feature>
<dbReference type="EMBL" id="JBHSPA010000047">
    <property type="protein sequence ID" value="MFC5829567.1"/>
    <property type="molecule type" value="Genomic_DNA"/>
</dbReference>
<gene>
    <name evidence="8" type="ORF">ACFPZ3_37385</name>
</gene>
<feature type="transmembrane region" description="Helical" evidence="6">
    <location>
        <begin position="150"/>
        <end position="171"/>
    </location>
</feature>